<comment type="caution">
    <text evidence="2">The sequence shown here is derived from an EMBL/GenBank/DDBJ whole genome shotgun (WGS) entry which is preliminary data.</text>
</comment>
<organism evidence="2 3">
    <name type="scientific">Nocardiopsis mangrovi</name>
    <dbReference type="NCBI Taxonomy" id="1179818"/>
    <lineage>
        <taxon>Bacteria</taxon>
        <taxon>Bacillati</taxon>
        <taxon>Actinomycetota</taxon>
        <taxon>Actinomycetes</taxon>
        <taxon>Streptosporangiales</taxon>
        <taxon>Nocardiopsidaceae</taxon>
        <taxon>Nocardiopsis</taxon>
    </lineage>
</organism>
<evidence type="ECO:0000256" key="1">
    <source>
        <dbReference type="SAM" id="MobiDB-lite"/>
    </source>
</evidence>
<sequence length="117" mass="13071">MDETTESELGRLTADYGREWRVRRSYGSDGRPRGWVATRVRDDDLAPTVHADTLVELERQMQDPGLRAGRHLSQAQRDAILAELADPDIPIRPWPVTSSGPQDEDGIPVSWRAGGHT</sequence>
<evidence type="ECO:0000313" key="2">
    <source>
        <dbReference type="EMBL" id="MFC4562961.1"/>
    </source>
</evidence>
<name>A0ABV9DW05_9ACTN</name>
<dbReference type="Proteomes" id="UP001595923">
    <property type="component" value="Unassembled WGS sequence"/>
</dbReference>
<dbReference type="RefSeq" id="WP_378574606.1">
    <property type="nucleotide sequence ID" value="NZ_JBHSFQ010000012.1"/>
</dbReference>
<proteinExistence type="predicted"/>
<reference evidence="3" key="1">
    <citation type="journal article" date="2019" name="Int. J. Syst. Evol. Microbiol.">
        <title>The Global Catalogue of Microorganisms (GCM) 10K type strain sequencing project: providing services to taxonomists for standard genome sequencing and annotation.</title>
        <authorList>
            <consortium name="The Broad Institute Genomics Platform"/>
            <consortium name="The Broad Institute Genome Sequencing Center for Infectious Disease"/>
            <person name="Wu L."/>
            <person name="Ma J."/>
        </authorList>
    </citation>
    <scope>NUCLEOTIDE SEQUENCE [LARGE SCALE GENOMIC DNA]</scope>
    <source>
        <strain evidence="3">XZYJ18</strain>
    </source>
</reference>
<accession>A0ABV9DW05</accession>
<evidence type="ECO:0000313" key="3">
    <source>
        <dbReference type="Proteomes" id="UP001595923"/>
    </source>
</evidence>
<protein>
    <submittedName>
        <fullName evidence="2">Uncharacterized protein</fullName>
    </submittedName>
</protein>
<keyword evidence="3" id="KW-1185">Reference proteome</keyword>
<gene>
    <name evidence="2" type="ORF">ACFO4E_13945</name>
</gene>
<dbReference type="EMBL" id="JBHSFQ010000012">
    <property type="protein sequence ID" value="MFC4562961.1"/>
    <property type="molecule type" value="Genomic_DNA"/>
</dbReference>
<feature type="region of interest" description="Disordered" evidence="1">
    <location>
        <begin position="89"/>
        <end position="117"/>
    </location>
</feature>